<dbReference type="EMBL" id="LPXN01000102">
    <property type="protein sequence ID" value="KZD08957.1"/>
    <property type="molecule type" value="Genomic_DNA"/>
</dbReference>
<evidence type="ECO:0000259" key="1">
    <source>
        <dbReference type="PROSITE" id="PS51549"/>
    </source>
</evidence>
<evidence type="ECO:0000313" key="3">
    <source>
        <dbReference type="Proteomes" id="UP000076400"/>
    </source>
</evidence>
<dbReference type="AlphaFoldDB" id="A0A154W647"/>
<keyword evidence="3" id="KW-1185">Reference proteome</keyword>
<comment type="caution">
    <text evidence="2">The sequence shown here is derived from an EMBL/GenBank/DDBJ whole genome shotgun (WGS) entry which is preliminary data.</text>
</comment>
<reference evidence="2 3" key="1">
    <citation type="submission" date="2015-12" db="EMBL/GenBank/DDBJ databases">
        <title>Genome sequence of Oceanibaculum pacificum MCCC 1A02656.</title>
        <authorList>
            <person name="Lu L."/>
            <person name="Lai Q."/>
            <person name="Shao Z."/>
            <person name="Qian P."/>
        </authorList>
    </citation>
    <scope>NUCLEOTIDE SEQUENCE [LARGE SCALE GENOMIC DNA]</scope>
    <source>
        <strain evidence="2 3">MCCC 1A02656</strain>
    </source>
</reference>
<protein>
    <recommendedName>
        <fullName evidence="1">DM13 domain-containing protein</fullName>
    </recommendedName>
</protein>
<proteinExistence type="predicted"/>
<feature type="domain" description="DM13" evidence="1">
    <location>
        <begin position="51"/>
        <end position="156"/>
    </location>
</feature>
<accession>A0A154W647</accession>
<evidence type="ECO:0000313" key="2">
    <source>
        <dbReference type="EMBL" id="KZD08957.1"/>
    </source>
</evidence>
<dbReference type="Pfam" id="PF10517">
    <property type="entry name" value="DM13"/>
    <property type="match status" value="1"/>
</dbReference>
<organism evidence="2 3">
    <name type="scientific">Oceanibaculum pacificum</name>
    <dbReference type="NCBI Taxonomy" id="580166"/>
    <lineage>
        <taxon>Bacteria</taxon>
        <taxon>Pseudomonadati</taxon>
        <taxon>Pseudomonadota</taxon>
        <taxon>Alphaproteobacteria</taxon>
        <taxon>Rhodospirillales</taxon>
        <taxon>Oceanibaculaceae</taxon>
        <taxon>Oceanibaculum</taxon>
    </lineage>
</organism>
<dbReference type="STRING" id="580166.AUP43_08060"/>
<dbReference type="OrthoDB" id="6106486at2"/>
<sequence>MRRIVLAAVTHGAAVVLGFALGVYFLPVLTAPDSPTAENLQGSAQGALFAADFTRDLRGSDLLHWGEGRISVTATQIVHEGRLAPGPDYKLYLVKEFVAHEDEFLPVKSAARRIGDVKSFDGFILDLPAGIDPADYTTVLVWCEAFSEFITAARYR</sequence>
<dbReference type="InterPro" id="IPR019545">
    <property type="entry name" value="DM13_domain"/>
</dbReference>
<gene>
    <name evidence="2" type="ORF">AUP43_08060</name>
</gene>
<dbReference type="RefSeq" id="WP_067555292.1">
    <property type="nucleotide sequence ID" value="NZ_LPXN01000102.1"/>
</dbReference>
<dbReference type="Proteomes" id="UP000076400">
    <property type="component" value="Unassembled WGS sequence"/>
</dbReference>
<dbReference type="PROSITE" id="PS51549">
    <property type="entry name" value="DM13"/>
    <property type="match status" value="1"/>
</dbReference>
<name>A0A154W647_9PROT</name>